<evidence type="ECO:0000256" key="1">
    <source>
        <dbReference type="SAM" id="MobiDB-lite"/>
    </source>
</evidence>
<dbReference type="EMBL" id="KQ964513">
    <property type="protein sequence ID" value="KXN70076.1"/>
    <property type="molecule type" value="Genomic_DNA"/>
</dbReference>
<reference evidence="3 4" key="1">
    <citation type="journal article" date="2015" name="Genome Biol. Evol.">
        <title>Phylogenomic analyses indicate that early fungi evolved digesting cell walls of algal ancestors of land plants.</title>
        <authorList>
            <person name="Chang Y."/>
            <person name="Wang S."/>
            <person name="Sekimoto S."/>
            <person name="Aerts A.L."/>
            <person name="Choi C."/>
            <person name="Clum A."/>
            <person name="LaButti K.M."/>
            <person name="Lindquist E.A."/>
            <person name="Yee Ngan C."/>
            <person name="Ohm R.A."/>
            <person name="Salamov A.A."/>
            <person name="Grigoriev I.V."/>
            <person name="Spatafora J.W."/>
            <person name="Berbee M.L."/>
        </authorList>
    </citation>
    <scope>NUCLEOTIDE SEQUENCE [LARGE SCALE GENOMIC DNA]</scope>
    <source>
        <strain evidence="3 4">NRRL 28638</strain>
    </source>
</reference>
<feature type="chain" id="PRO_5007294490" evidence="2">
    <location>
        <begin position="23"/>
        <end position="114"/>
    </location>
</feature>
<feature type="region of interest" description="Disordered" evidence="1">
    <location>
        <begin position="34"/>
        <end position="53"/>
    </location>
</feature>
<accession>A0A137P4Z3</accession>
<gene>
    <name evidence="3" type="ORF">CONCODRAFT_171087</name>
</gene>
<keyword evidence="2" id="KW-0732">Signal</keyword>
<organism evidence="3 4">
    <name type="scientific">Conidiobolus coronatus (strain ATCC 28846 / CBS 209.66 / NRRL 28638)</name>
    <name type="common">Delacroixia coronata</name>
    <dbReference type="NCBI Taxonomy" id="796925"/>
    <lineage>
        <taxon>Eukaryota</taxon>
        <taxon>Fungi</taxon>
        <taxon>Fungi incertae sedis</taxon>
        <taxon>Zoopagomycota</taxon>
        <taxon>Entomophthoromycotina</taxon>
        <taxon>Entomophthoromycetes</taxon>
        <taxon>Entomophthorales</taxon>
        <taxon>Ancylistaceae</taxon>
        <taxon>Conidiobolus</taxon>
    </lineage>
</organism>
<dbReference type="Proteomes" id="UP000070444">
    <property type="component" value="Unassembled WGS sequence"/>
</dbReference>
<evidence type="ECO:0000256" key="2">
    <source>
        <dbReference type="SAM" id="SignalP"/>
    </source>
</evidence>
<keyword evidence="4" id="KW-1185">Reference proteome</keyword>
<proteinExistence type="predicted"/>
<sequence length="114" mass="11992">MKIFNLISLLAIGIGATPLTTSYSTTKSYGSSVVDDGSGHPKGQAWGNQYGSSSVTNPQGYTFTNSGGNDYYSPLNGQQVGQLVQNNLANTANIRAALYGGLPQILYPVPPTIY</sequence>
<protein>
    <submittedName>
        <fullName evidence="3">Uncharacterized protein</fullName>
    </submittedName>
</protein>
<feature type="signal peptide" evidence="2">
    <location>
        <begin position="1"/>
        <end position="22"/>
    </location>
</feature>
<evidence type="ECO:0000313" key="3">
    <source>
        <dbReference type="EMBL" id="KXN70076.1"/>
    </source>
</evidence>
<name>A0A137P4Z3_CONC2</name>
<evidence type="ECO:0000313" key="4">
    <source>
        <dbReference type="Proteomes" id="UP000070444"/>
    </source>
</evidence>
<dbReference type="AlphaFoldDB" id="A0A137P4Z3"/>